<name>A0AAQ0BXB9_9GAMM</name>
<dbReference type="RefSeq" id="WP_198866241.1">
    <property type="nucleotide sequence ID" value="NZ_CP066310.1"/>
</dbReference>
<dbReference type="EMBL" id="CP066310">
    <property type="protein sequence ID" value="QQE87267.1"/>
    <property type="molecule type" value="Genomic_DNA"/>
</dbReference>
<proteinExistence type="predicted"/>
<dbReference type="AlphaFoldDB" id="A0AAQ0BXB9"/>
<keyword evidence="1" id="KW-0732">Signal</keyword>
<feature type="chain" id="PRO_5043040289" evidence="1">
    <location>
        <begin position="24"/>
        <end position="108"/>
    </location>
</feature>
<dbReference type="Pfam" id="PF10976">
    <property type="entry name" value="DUF2790"/>
    <property type="match status" value="1"/>
</dbReference>
<dbReference type="Proteomes" id="UP000596192">
    <property type="component" value="Chromosome"/>
</dbReference>
<sequence length="108" mass="11890">MKRLAALMMAVVPLMAMSTVVDAAQEEPDPLTADIQLVVPDQSDNEETTDVHDYRYSDELDVHKIISIESNSTACGVTPAVMTYEDSHGELHIMRYQVVGYGCQSENG</sequence>
<evidence type="ECO:0000313" key="3">
    <source>
        <dbReference type="Proteomes" id="UP000596192"/>
    </source>
</evidence>
<dbReference type="Gene3D" id="2.30.140.50">
    <property type="entry name" value="Protein of unknown function DUF2790"/>
    <property type="match status" value="1"/>
</dbReference>
<evidence type="ECO:0000313" key="2">
    <source>
        <dbReference type="EMBL" id="QQE87267.1"/>
    </source>
</evidence>
<feature type="signal peptide" evidence="1">
    <location>
        <begin position="1"/>
        <end position="23"/>
    </location>
</feature>
<protein>
    <submittedName>
        <fullName evidence="2">DUF2790 domain-containing protein</fullName>
    </submittedName>
</protein>
<organism evidence="2 3">
    <name type="scientific">Azotobacter chroococcum</name>
    <dbReference type="NCBI Taxonomy" id="353"/>
    <lineage>
        <taxon>Bacteria</taxon>
        <taxon>Pseudomonadati</taxon>
        <taxon>Pseudomonadota</taxon>
        <taxon>Gammaproteobacteria</taxon>
        <taxon>Pseudomonadales</taxon>
        <taxon>Pseudomonadaceae</taxon>
        <taxon>Azotobacter</taxon>
    </lineage>
</organism>
<evidence type="ECO:0000256" key="1">
    <source>
        <dbReference type="SAM" id="SignalP"/>
    </source>
</evidence>
<accession>A0AAQ0BXB9</accession>
<dbReference type="InterPro" id="IPR021245">
    <property type="entry name" value="DUF2790"/>
</dbReference>
<reference evidence="2 3" key="1">
    <citation type="submission" date="2020-12" db="EMBL/GenBank/DDBJ databases">
        <title>Genomic Analysis and Response surface optimization of nitrogen-fixing conditions for A. chroococcum strain HR1, Isolation from rhizosphere soil.</title>
        <authorList>
            <person name="Li J."/>
            <person name="Yang H."/>
            <person name="Liu H."/>
            <person name="Wang C."/>
            <person name="Tian Y."/>
            <person name="Lu X.Y."/>
        </authorList>
    </citation>
    <scope>NUCLEOTIDE SEQUENCE [LARGE SCALE GENOMIC DNA]</scope>
    <source>
        <strain evidence="2 3">HR1</strain>
    </source>
</reference>
<gene>
    <name evidence="2" type="ORF">GKQ51_13190</name>
</gene>